<accession>A0AAV7LR44</accession>
<dbReference type="AlphaFoldDB" id="A0AAV7LR44"/>
<evidence type="ECO:0000313" key="3">
    <source>
        <dbReference type="Proteomes" id="UP001066276"/>
    </source>
</evidence>
<protein>
    <submittedName>
        <fullName evidence="2">Uncharacterized protein</fullName>
    </submittedName>
</protein>
<evidence type="ECO:0000313" key="2">
    <source>
        <dbReference type="EMBL" id="KAJ1092882.1"/>
    </source>
</evidence>
<dbReference type="Proteomes" id="UP001066276">
    <property type="component" value="Chromosome 11"/>
</dbReference>
<feature type="region of interest" description="Disordered" evidence="1">
    <location>
        <begin position="1"/>
        <end position="20"/>
    </location>
</feature>
<gene>
    <name evidence="2" type="ORF">NDU88_005992</name>
</gene>
<sequence>MQRRKTLKEKEGAGRPWTGMKTHSTQEFLSHIMLIVNSQHIGKGTFLKKLLLTCCNKKIPVDSHKILPSTSETCTRTHTTLVQPCGIISTTCCVPWVSKRSTLPLVTSSFLVTLRHARKYDARNAGLRLPHADGSYTERRRRAPPSRVTLFHAGLRLPHANAGYTERRRRAPPSRVTLFTSRSNAHMPGVAPPSLNATPMRDTAK</sequence>
<reference evidence="2" key="1">
    <citation type="journal article" date="2022" name="bioRxiv">
        <title>Sequencing and chromosome-scale assembly of the giantPleurodeles waltlgenome.</title>
        <authorList>
            <person name="Brown T."/>
            <person name="Elewa A."/>
            <person name="Iarovenko S."/>
            <person name="Subramanian E."/>
            <person name="Araus A.J."/>
            <person name="Petzold A."/>
            <person name="Susuki M."/>
            <person name="Suzuki K.-i.T."/>
            <person name="Hayashi T."/>
            <person name="Toyoda A."/>
            <person name="Oliveira C."/>
            <person name="Osipova E."/>
            <person name="Leigh N.D."/>
            <person name="Simon A."/>
            <person name="Yun M.H."/>
        </authorList>
    </citation>
    <scope>NUCLEOTIDE SEQUENCE</scope>
    <source>
        <strain evidence="2">20211129_DDA</strain>
        <tissue evidence="2">Liver</tissue>
    </source>
</reference>
<dbReference type="EMBL" id="JANPWB010000015">
    <property type="protein sequence ID" value="KAJ1092882.1"/>
    <property type="molecule type" value="Genomic_DNA"/>
</dbReference>
<comment type="caution">
    <text evidence="2">The sequence shown here is derived from an EMBL/GenBank/DDBJ whole genome shotgun (WGS) entry which is preliminary data.</text>
</comment>
<keyword evidence="3" id="KW-1185">Reference proteome</keyword>
<name>A0AAV7LR44_PLEWA</name>
<evidence type="ECO:0000256" key="1">
    <source>
        <dbReference type="SAM" id="MobiDB-lite"/>
    </source>
</evidence>
<organism evidence="2 3">
    <name type="scientific">Pleurodeles waltl</name>
    <name type="common">Iberian ribbed newt</name>
    <dbReference type="NCBI Taxonomy" id="8319"/>
    <lineage>
        <taxon>Eukaryota</taxon>
        <taxon>Metazoa</taxon>
        <taxon>Chordata</taxon>
        <taxon>Craniata</taxon>
        <taxon>Vertebrata</taxon>
        <taxon>Euteleostomi</taxon>
        <taxon>Amphibia</taxon>
        <taxon>Batrachia</taxon>
        <taxon>Caudata</taxon>
        <taxon>Salamandroidea</taxon>
        <taxon>Salamandridae</taxon>
        <taxon>Pleurodelinae</taxon>
        <taxon>Pleurodeles</taxon>
    </lineage>
</organism>
<feature type="region of interest" description="Disordered" evidence="1">
    <location>
        <begin position="179"/>
        <end position="205"/>
    </location>
</feature>
<proteinExistence type="predicted"/>